<evidence type="ECO:0000313" key="4">
    <source>
        <dbReference type="Proteomes" id="UP001165082"/>
    </source>
</evidence>
<dbReference type="EMBL" id="BRXZ01002816">
    <property type="protein sequence ID" value="GMH70778.1"/>
    <property type="molecule type" value="Genomic_DNA"/>
</dbReference>
<evidence type="ECO:0000256" key="2">
    <source>
        <dbReference type="SAM" id="Phobius"/>
    </source>
</evidence>
<keyword evidence="4" id="KW-1185">Reference proteome</keyword>
<organism evidence="3 4">
    <name type="scientific">Triparma retinervis</name>
    <dbReference type="NCBI Taxonomy" id="2557542"/>
    <lineage>
        <taxon>Eukaryota</taxon>
        <taxon>Sar</taxon>
        <taxon>Stramenopiles</taxon>
        <taxon>Ochrophyta</taxon>
        <taxon>Bolidophyceae</taxon>
        <taxon>Parmales</taxon>
        <taxon>Triparmaceae</taxon>
        <taxon>Triparma</taxon>
    </lineage>
</organism>
<keyword evidence="2" id="KW-0812">Transmembrane</keyword>
<dbReference type="OrthoDB" id="10349791at2759"/>
<keyword evidence="2" id="KW-1133">Transmembrane helix</keyword>
<feature type="region of interest" description="Disordered" evidence="1">
    <location>
        <begin position="177"/>
        <end position="196"/>
    </location>
</feature>
<keyword evidence="2" id="KW-0472">Membrane</keyword>
<name>A0A9W7AKH8_9STRA</name>
<feature type="transmembrane region" description="Helical" evidence="2">
    <location>
        <begin position="35"/>
        <end position="55"/>
    </location>
</feature>
<reference evidence="3" key="1">
    <citation type="submission" date="2022-07" db="EMBL/GenBank/DDBJ databases">
        <title>Genome analysis of Parmales, a sister group of diatoms, reveals the evolutionary specialization of diatoms from phago-mixotrophs to photoautotrophs.</title>
        <authorList>
            <person name="Ban H."/>
            <person name="Sato S."/>
            <person name="Yoshikawa S."/>
            <person name="Kazumasa Y."/>
            <person name="Nakamura Y."/>
            <person name="Ichinomiya M."/>
            <person name="Saitoh K."/>
            <person name="Sato N."/>
            <person name="Blanc-Mathieu R."/>
            <person name="Endo H."/>
            <person name="Kuwata A."/>
            <person name="Ogata H."/>
        </authorList>
    </citation>
    <scope>NUCLEOTIDE SEQUENCE</scope>
</reference>
<accession>A0A9W7AKH8</accession>
<protein>
    <submittedName>
        <fullName evidence="3">Uncharacterized protein</fullName>
    </submittedName>
</protein>
<dbReference type="Proteomes" id="UP001165082">
    <property type="component" value="Unassembled WGS sequence"/>
</dbReference>
<evidence type="ECO:0000313" key="3">
    <source>
        <dbReference type="EMBL" id="GMH70778.1"/>
    </source>
</evidence>
<sequence length="196" mass="21841">MSSSSSPPSHIKSLYNLLGTLDVTLNQSTVMYEMWLTFLLAVSFFLSLWCCYLSSNVPLPELAWAPPLHHWMLENVGMLIDTSLLFHMVALLRPRLELLFCDSDPLDGSSYMLPSCGFHILSQWLTSQIPGFHKSPASPLPSLFGLASLGSVWFMRVNIKALVTRVKQTQELIGKVEKGGKGGAAKKEDKKTKKKK</sequence>
<gene>
    <name evidence="3" type="ORF">TrRE_jg12126</name>
</gene>
<dbReference type="AlphaFoldDB" id="A0A9W7AKH8"/>
<proteinExistence type="predicted"/>
<evidence type="ECO:0000256" key="1">
    <source>
        <dbReference type="SAM" id="MobiDB-lite"/>
    </source>
</evidence>
<comment type="caution">
    <text evidence="3">The sequence shown here is derived from an EMBL/GenBank/DDBJ whole genome shotgun (WGS) entry which is preliminary data.</text>
</comment>